<dbReference type="RefSeq" id="WP_368380863.1">
    <property type="nucleotide sequence ID" value="NZ_JBFRYA010000004.1"/>
</dbReference>
<keyword evidence="4" id="KW-1185">Reference proteome</keyword>
<organism evidence="3 4">
    <name type="scientific">Zhongshania guokunii</name>
    <dbReference type="NCBI Taxonomy" id="641783"/>
    <lineage>
        <taxon>Bacteria</taxon>
        <taxon>Pseudomonadati</taxon>
        <taxon>Pseudomonadota</taxon>
        <taxon>Gammaproteobacteria</taxon>
        <taxon>Cellvibrionales</taxon>
        <taxon>Spongiibacteraceae</taxon>
        <taxon>Zhongshania</taxon>
    </lineage>
</organism>
<sequence length="700" mass="74765">MTRILSVVAFVIGAVVVLWMASAFVGSNWLALGVSVLIALAFTAGFAELIRYQQASLGLSAALPKNADVVDDLEAWLAGVPQGLRNAVGQRIQSEYVGLPAPVLSPYLIGLLVMLGLLGTFIGMVTTLQGAVTALEGSTELEAVRAGLAAPIKGLGMAFATSVAGVTASAMLGFISTLSRRQRLQVSRQLDGQLRGAFKNFSLSYQREQSYKAMQQQAAALPDVAQQLATLADRLAQMSDDLGGKLISGQERFHVAAQAQYRELANSVDASLKSSLADSGRLVGESVGPVVQGFAQDVSQALQNSQQQISAAVQEHLAALSTRFANTTEEFSQGWQQGMQAQQRGSETLLAQVDDGLKAFNSEFAAASHSLLDTFSRVSDDSLARQDAAEQARLANWSAVFERSASLLSDSAAQLTANAHAGSQEIAAEFQQLLHSSEQLVQARISSEEKWLSDYQQRMAELASTVQTELSNLREIEERRGEAAVERLAELQGAVGEHLATLANALEEPMGRLIASASETPRIAAELMAKLRTEMTENIARDNSLLGERRELMTQLNSLADSLQQSAAGQREAVESILQNSAGLLESIGSQFSDKVSDESTKLADIVSHFEVSSAELASMGEAFTSAVSLFSESNASLIKTMASIETALGNSTARSDEQMAYYVAQAREIIDHNMLSQQDIISQLQQLTGRAVAQAEARG</sequence>
<evidence type="ECO:0000313" key="4">
    <source>
        <dbReference type="Proteomes" id="UP001557485"/>
    </source>
</evidence>
<protein>
    <submittedName>
        <fullName evidence="3">DUF802 domain-containing protein</fullName>
    </submittedName>
</protein>
<evidence type="ECO:0000313" key="3">
    <source>
        <dbReference type="EMBL" id="MEX1668578.1"/>
    </source>
</evidence>
<keyword evidence="1" id="KW-0472">Membrane</keyword>
<dbReference type="InterPro" id="IPR008520">
    <property type="entry name" value="DUF802"/>
</dbReference>
<feature type="transmembrane region" description="Helical" evidence="1">
    <location>
        <begin position="155"/>
        <end position="178"/>
    </location>
</feature>
<comment type="caution">
    <text evidence="3">The sequence shown here is derived from an EMBL/GenBank/DDBJ whole genome shotgun (WGS) entry which is preliminary data.</text>
</comment>
<feature type="transmembrane region" description="Helical" evidence="1">
    <location>
        <begin position="31"/>
        <end position="50"/>
    </location>
</feature>
<keyword evidence="1" id="KW-1133">Transmembrane helix</keyword>
<keyword evidence="1" id="KW-0812">Transmembrane</keyword>
<accession>A0ABV3U610</accession>
<dbReference type="Proteomes" id="UP001557485">
    <property type="component" value="Unassembled WGS sequence"/>
</dbReference>
<feature type="domain" description="DUF802" evidence="2">
    <location>
        <begin position="320"/>
        <end position="372"/>
    </location>
</feature>
<dbReference type="EMBL" id="JBFRYA010000004">
    <property type="protein sequence ID" value="MEX1668578.1"/>
    <property type="molecule type" value="Genomic_DNA"/>
</dbReference>
<feature type="transmembrane region" description="Helical" evidence="1">
    <location>
        <begin position="107"/>
        <end position="135"/>
    </location>
</feature>
<feature type="transmembrane region" description="Helical" evidence="1">
    <location>
        <begin position="7"/>
        <end position="25"/>
    </location>
</feature>
<reference evidence="3 4" key="1">
    <citation type="journal article" date="2011" name="Int. J. Syst. Evol. Microbiol.">
        <title>Zhongshania antarctica gen. nov., sp. nov. and Zhongshania guokunii sp. nov., gammaproteobacteria respectively isolated from coastal attached (fast) ice and surface seawater of the Antarctic.</title>
        <authorList>
            <person name="Li H.J."/>
            <person name="Zhang X.Y."/>
            <person name="Chen C.X."/>
            <person name="Zhang Y.J."/>
            <person name="Gao Z.M."/>
            <person name="Yu Y."/>
            <person name="Chen X.L."/>
            <person name="Chen B."/>
            <person name="Zhang Y.Z."/>
        </authorList>
    </citation>
    <scope>NUCLEOTIDE SEQUENCE [LARGE SCALE GENOMIC DNA]</scope>
    <source>
        <strain evidence="3 4">ZS6-22T</strain>
    </source>
</reference>
<name>A0ABV3U610_9GAMM</name>
<evidence type="ECO:0000259" key="2">
    <source>
        <dbReference type="Pfam" id="PF05650"/>
    </source>
</evidence>
<dbReference type="Pfam" id="PF05650">
    <property type="entry name" value="DUF802"/>
    <property type="match status" value="1"/>
</dbReference>
<gene>
    <name evidence="3" type="ORF">AB4876_06625</name>
</gene>
<evidence type="ECO:0000256" key="1">
    <source>
        <dbReference type="SAM" id="Phobius"/>
    </source>
</evidence>
<proteinExistence type="predicted"/>